<evidence type="ECO:0000313" key="9">
    <source>
        <dbReference type="Proteomes" id="UP000018700"/>
    </source>
</evidence>
<protein>
    <recommendedName>
        <fullName evidence="5">Ribosome maturation factor RimM</fullName>
    </recommendedName>
</protein>
<dbReference type="STRING" id="1401328.P856_236"/>
<dbReference type="InterPro" id="IPR002676">
    <property type="entry name" value="RimM_N"/>
</dbReference>
<dbReference type="HOGENOM" id="CLU_077636_0_1_5"/>
<dbReference type="AlphaFoldDB" id="V9TSA2"/>
<dbReference type="Pfam" id="PF05239">
    <property type="entry name" value="PRC"/>
    <property type="match status" value="1"/>
</dbReference>
<dbReference type="GO" id="GO:0043022">
    <property type="term" value="F:ribosome binding"/>
    <property type="evidence" value="ECO:0007669"/>
    <property type="project" value="InterPro"/>
</dbReference>
<reference evidence="8 9" key="1">
    <citation type="journal article" date="2013" name="PLoS ONE">
        <title>Bacterial endosymbiosis in a chordate host: long-term co-evolution and conservation of secondary metabolism.</title>
        <authorList>
            <person name="Kwan J.C."/>
            <person name="Schmidt E.W."/>
        </authorList>
    </citation>
    <scope>NUCLEOTIDE SEQUENCE [LARGE SCALE GENOMIC DNA]</scope>
    <source>
        <strain evidence="9">faulkneri L5</strain>
    </source>
</reference>
<keyword evidence="9" id="KW-1185">Reference proteome</keyword>
<dbReference type="PANTHER" id="PTHR33692">
    <property type="entry name" value="RIBOSOME MATURATION FACTOR RIMM"/>
    <property type="match status" value="1"/>
</dbReference>
<proteinExistence type="inferred from homology"/>
<evidence type="ECO:0000256" key="2">
    <source>
        <dbReference type="ARBA" id="ARBA00022517"/>
    </source>
</evidence>
<comment type="function">
    <text evidence="5">An accessory protein needed during the final step in the assembly of 30S ribosomal subunit, possibly for assembly of the head region. Essential for efficient processing of 16S rRNA. May be needed both before and after RbfA during the maturation of 16S rRNA. It has affinity for free ribosomal 30S subunits but not for 70S ribosomes.</text>
</comment>
<accession>V9TSA2</accession>
<dbReference type="Gene3D" id="2.40.30.60">
    <property type="entry name" value="RimM"/>
    <property type="match status" value="1"/>
</dbReference>
<comment type="similarity">
    <text evidence="5">Belongs to the RimM family.</text>
</comment>
<keyword evidence="4 5" id="KW-0143">Chaperone</keyword>
<keyword evidence="3 5" id="KW-0698">rRNA processing</keyword>
<dbReference type="InterPro" id="IPR027275">
    <property type="entry name" value="PRC-brl_dom"/>
</dbReference>
<keyword evidence="1 5" id="KW-0963">Cytoplasm</keyword>
<dbReference type="SUPFAM" id="SSF50346">
    <property type="entry name" value="PRC-barrel domain"/>
    <property type="match status" value="1"/>
</dbReference>
<dbReference type="GO" id="GO:0005737">
    <property type="term" value="C:cytoplasm"/>
    <property type="evidence" value="ECO:0007669"/>
    <property type="project" value="UniProtKB-SubCell"/>
</dbReference>
<gene>
    <name evidence="5 8" type="primary">rimM</name>
    <name evidence="8" type="ORF">P856_236</name>
</gene>
<organism evidence="8 9">
    <name type="scientific">Candidatus Endolissoclinum faulkneri L5</name>
    <dbReference type="NCBI Taxonomy" id="1401328"/>
    <lineage>
        <taxon>Bacteria</taxon>
        <taxon>Pseudomonadati</taxon>
        <taxon>Pseudomonadota</taxon>
        <taxon>Alphaproteobacteria</taxon>
        <taxon>Rhodospirillales</taxon>
        <taxon>Rhodospirillaceae</taxon>
        <taxon>Candidatus Endolissoclinum</taxon>
    </lineage>
</organism>
<comment type="domain">
    <text evidence="5">The PRC barrel domain binds ribosomal protein uS19.</text>
</comment>
<feature type="domain" description="PRC-barrel" evidence="7">
    <location>
        <begin position="103"/>
        <end position="168"/>
    </location>
</feature>
<dbReference type="Proteomes" id="UP000018700">
    <property type="component" value="Chromosome"/>
</dbReference>
<dbReference type="HAMAP" id="MF_00014">
    <property type="entry name" value="Ribosome_mat_RimM"/>
    <property type="match status" value="1"/>
</dbReference>
<evidence type="ECO:0000256" key="1">
    <source>
        <dbReference type="ARBA" id="ARBA00022490"/>
    </source>
</evidence>
<dbReference type="GO" id="GO:0042274">
    <property type="term" value="P:ribosomal small subunit biogenesis"/>
    <property type="evidence" value="ECO:0007669"/>
    <property type="project" value="UniProtKB-UniRule"/>
</dbReference>
<evidence type="ECO:0000313" key="8">
    <source>
        <dbReference type="EMBL" id="AHC73466.1"/>
    </source>
</evidence>
<dbReference type="InterPro" id="IPR036976">
    <property type="entry name" value="RimM_N_sf"/>
</dbReference>
<sequence>MIHKKIGSTNIRICLGAITEAHGVRGLVKVKPFTEVPRDIAAYGPVQDKTGNRYYVMRVLAESKGKLIVAIKGISNRNAAQTLKGMLFYVKRCALPKLNQATVYHADLIGLDVIDIRGELLGKVSALYNFGAGEIIEFYANDGQAQMLPFTKQFFPKINLIDHWIVLKLKR</sequence>
<dbReference type="eggNOG" id="COG0806">
    <property type="taxonomic scope" value="Bacteria"/>
</dbReference>
<evidence type="ECO:0000256" key="4">
    <source>
        <dbReference type="ARBA" id="ARBA00023186"/>
    </source>
</evidence>
<dbReference type="SUPFAM" id="SSF50447">
    <property type="entry name" value="Translation proteins"/>
    <property type="match status" value="1"/>
</dbReference>
<dbReference type="InterPro" id="IPR011033">
    <property type="entry name" value="PRC_barrel-like_sf"/>
</dbReference>
<dbReference type="Gene3D" id="2.30.30.240">
    <property type="entry name" value="PRC-barrel domain"/>
    <property type="match status" value="1"/>
</dbReference>
<feature type="domain" description="RimM N-terminal" evidence="6">
    <location>
        <begin position="15"/>
        <end position="92"/>
    </location>
</feature>
<dbReference type="GO" id="GO:0005840">
    <property type="term" value="C:ribosome"/>
    <property type="evidence" value="ECO:0007669"/>
    <property type="project" value="InterPro"/>
</dbReference>
<comment type="subunit">
    <text evidence="5">Binds ribosomal protein uS19.</text>
</comment>
<dbReference type="Pfam" id="PF01782">
    <property type="entry name" value="RimM"/>
    <property type="match status" value="1"/>
</dbReference>
<dbReference type="RefSeq" id="WP_044214832.1">
    <property type="nucleotide sequence ID" value="NZ_CP006745.1"/>
</dbReference>
<dbReference type="InterPro" id="IPR011961">
    <property type="entry name" value="RimM"/>
</dbReference>
<dbReference type="EMBL" id="CP006745">
    <property type="protein sequence ID" value="AHC73466.1"/>
    <property type="molecule type" value="Genomic_DNA"/>
</dbReference>
<dbReference type="GO" id="GO:0006364">
    <property type="term" value="P:rRNA processing"/>
    <property type="evidence" value="ECO:0007669"/>
    <property type="project" value="UniProtKB-UniRule"/>
</dbReference>
<dbReference type="InterPro" id="IPR009000">
    <property type="entry name" value="Transl_B-barrel_sf"/>
</dbReference>
<evidence type="ECO:0000259" key="6">
    <source>
        <dbReference type="Pfam" id="PF01782"/>
    </source>
</evidence>
<evidence type="ECO:0000259" key="7">
    <source>
        <dbReference type="Pfam" id="PF05239"/>
    </source>
</evidence>
<dbReference type="PANTHER" id="PTHR33692:SF1">
    <property type="entry name" value="RIBOSOME MATURATION FACTOR RIMM"/>
    <property type="match status" value="1"/>
</dbReference>
<comment type="subcellular location">
    <subcellularLocation>
        <location evidence="5">Cytoplasm</location>
    </subcellularLocation>
</comment>
<evidence type="ECO:0000256" key="5">
    <source>
        <dbReference type="HAMAP-Rule" id="MF_00014"/>
    </source>
</evidence>
<dbReference type="KEGG" id="efk:P856_236"/>
<keyword evidence="2 5" id="KW-0690">Ribosome biogenesis</keyword>
<evidence type="ECO:0000256" key="3">
    <source>
        <dbReference type="ARBA" id="ARBA00022552"/>
    </source>
</evidence>
<name>V9TSA2_9PROT</name>
<dbReference type="NCBIfam" id="TIGR02273">
    <property type="entry name" value="16S_RimM"/>
    <property type="match status" value="1"/>
</dbReference>